<evidence type="ECO:0000256" key="1">
    <source>
        <dbReference type="SAM" id="MobiDB-lite"/>
    </source>
</evidence>
<dbReference type="EMBL" id="KL197713">
    <property type="protein sequence ID" value="KDQ60823.1"/>
    <property type="molecule type" value="Genomic_DNA"/>
</dbReference>
<organism evidence="2 3">
    <name type="scientific">Jaapia argillacea MUCL 33604</name>
    <dbReference type="NCBI Taxonomy" id="933084"/>
    <lineage>
        <taxon>Eukaryota</taxon>
        <taxon>Fungi</taxon>
        <taxon>Dikarya</taxon>
        <taxon>Basidiomycota</taxon>
        <taxon>Agaricomycotina</taxon>
        <taxon>Agaricomycetes</taxon>
        <taxon>Agaricomycetidae</taxon>
        <taxon>Jaapiales</taxon>
        <taxon>Jaapiaceae</taxon>
        <taxon>Jaapia</taxon>
    </lineage>
</organism>
<keyword evidence="3" id="KW-1185">Reference proteome</keyword>
<evidence type="ECO:0000313" key="2">
    <source>
        <dbReference type="EMBL" id="KDQ60823.1"/>
    </source>
</evidence>
<dbReference type="Proteomes" id="UP000027265">
    <property type="component" value="Unassembled WGS sequence"/>
</dbReference>
<dbReference type="AlphaFoldDB" id="A0A067Q177"/>
<gene>
    <name evidence="2" type="ORF">JAAARDRAFT_55557</name>
</gene>
<proteinExistence type="predicted"/>
<dbReference type="OrthoDB" id="3362703at2759"/>
<feature type="compositionally biased region" description="Basic and acidic residues" evidence="1">
    <location>
        <begin position="407"/>
        <end position="424"/>
    </location>
</feature>
<name>A0A067Q177_9AGAM</name>
<feature type="compositionally biased region" description="Gly residues" evidence="1">
    <location>
        <begin position="156"/>
        <end position="166"/>
    </location>
</feature>
<feature type="compositionally biased region" description="Polar residues" evidence="1">
    <location>
        <begin position="101"/>
        <end position="115"/>
    </location>
</feature>
<feature type="compositionally biased region" description="Gly residues" evidence="1">
    <location>
        <begin position="368"/>
        <end position="378"/>
    </location>
</feature>
<sequence>MSSIRIKGPTPPEPDQQHTEPAHIRRKTKRRAILSDDESQDFIDVGGDPAPLYDSAPQTSHSHRPPPAKRVRRSASRETPEYDGGMDVDVEGEGETRFLDDSSQVVREQSVQPLPSRSMKASHGQRKGKEKGERSGRKQKRAAAMIYTDDEDGDGDSYGGGGGGSVEPGKPLPFMDDEEDEDFAPSPRRHGSTTSKDKAVKGKGKAGVGKGGKGKSVKGGGGDREILMKDERKVVVPSSSKGPGTSTPSGDRAIIRRPKPIPKDKERDEVKVDEPTGEVTPTLPPTTTTLPISELTPTTETQPPLVDDPTLPPIQKKRKLPTIKKNKPAPSTTVDSASSTPLHGQFPNKKPVDEKKGEGVPGLPKKPAGGGGGDGPGGRVDFDLRDQSVYNELFKSAGGSTPRSGLNRKEKELERKKELNKMRDEARAKRLEEAKHSFDLQSAPDKISRFEDHLPRKSSALYPNLLAGKLKEIWDRAEKRKERDELERRGGEVGAR</sequence>
<reference evidence="3" key="1">
    <citation type="journal article" date="2014" name="Proc. Natl. Acad. Sci. U.S.A.">
        <title>Extensive sampling of basidiomycete genomes demonstrates inadequacy of the white-rot/brown-rot paradigm for wood decay fungi.</title>
        <authorList>
            <person name="Riley R."/>
            <person name="Salamov A.A."/>
            <person name="Brown D.W."/>
            <person name="Nagy L.G."/>
            <person name="Floudas D."/>
            <person name="Held B.W."/>
            <person name="Levasseur A."/>
            <person name="Lombard V."/>
            <person name="Morin E."/>
            <person name="Otillar R."/>
            <person name="Lindquist E.A."/>
            <person name="Sun H."/>
            <person name="LaButti K.M."/>
            <person name="Schmutz J."/>
            <person name="Jabbour D."/>
            <person name="Luo H."/>
            <person name="Baker S.E."/>
            <person name="Pisabarro A.G."/>
            <person name="Walton J.D."/>
            <person name="Blanchette R.A."/>
            <person name="Henrissat B."/>
            <person name="Martin F."/>
            <person name="Cullen D."/>
            <person name="Hibbett D.S."/>
            <person name="Grigoriev I.V."/>
        </authorList>
    </citation>
    <scope>NUCLEOTIDE SEQUENCE [LARGE SCALE GENOMIC DNA]</scope>
    <source>
        <strain evidence="3">MUCL 33604</strain>
    </source>
</reference>
<feature type="compositionally biased region" description="Low complexity" evidence="1">
    <location>
        <begin position="277"/>
        <end position="305"/>
    </location>
</feature>
<feature type="compositionally biased region" description="Basic and acidic residues" evidence="1">
    <location>
        <begin position="261"/>
        <end position="274"/>
    </location>
</feature>
<dbReference type="HOGENOM" id="CLU_047277_0_0_1"/>
<protein>
    <submittedName>
        <fullName evidence="2">Uncharacterized protein</fullName>
    </submittedName>
</protein>
<feature type="compositionally biased region" description="Acidic residues" evidence="1">
    <location>
        <begin position="84"/>
        <end position="93"/>
    </location>
</feature>
<evidence type="ECO:0000313" key="3">
    <source>
        <dbReference type="Proteomes" id="UP000027265"/>
    </source>
</evidence>
<feature type="compositionally biased region" description="Basic residues" evidence="1">
    <location>
        <begin position="61"/>
        <end position="74"/>
    </location>
</feature>
<feature type="region of interest" description="Disordered" evidence="1">
    <location>
        <begin position="1"/>
        <end position="424"/>
    </location>
</feature>
<feature type="compositionally biased region" description="Polar residues" evidence="1">
    <location>
        <begin position="329"/>
        <end position="342"/>
    </location>
</feature>
<feature type="compositionally biased region" description="Basic and acidic residues" evidence="1">
    <location>
        <begin position="221"/>
        <end position="234"/>
    </location>
</feature>
<feature type="compositionally biased region" description="Basic residues" evidence="1">
    <location>
        <begin position="315"/>
        <end position="327"/>
    </location>
</feature>
<dbReference type="InParanoid" id="A0A067Q177"/>
<accession>A0A067Q177</accession>
<feature type="compositionally biased region" description="Low complexity" evidence="1">
    <location>
        <begin position="235"/>
        <end position="250"/>
    </location>
</feature>